<sequence length="538" mass="58274">MAYLADSVRLEPGQPLGCTICAPSRLRIARPRITPLVFGDSTNTPTRVLLLAILKPATCGRTPSPVILRRSSYPSSSPIGSFMSAPYLYRFNPILQRSADDNVLVTYSPEGCEYSDYSNTSYTALSAIENPDNRVLSLAELPLHNASLPTMTFLDILNEALSLAQLNQNLRSATSAWAASIDCLDELLSKQEHLMDDDLLLQGHLTAARSETGHVLKEQMQGILGAVKEANNLRKERELKGPRYRELHQSMPAVVADLEAVGNLKSGRYLSHATQRMADVVKLLRSTMSEDQLVHDGLKDVCTAISDLAVSLVARTRGTEAEEVKPGKSSNATDMSRTVLGESTSLTDAKDLLKAILGRNGTGEAAPGDRSTATGSGGNDVREYVSKQAPEVATSLGCLGETDPGFVKDEDGEAETILPDDGDVASGAVKRAQELVTMMQEFGDDWRARPSCHARSVSDVGNAAPSAEAGYIGGLSDMSEHKTPVALWPDEDESWREQRGRYFGSGEGFKAFRVSRSVVPLYDRRSSETTICFLLCEV</sequence>
<dbReference type="GeneID" id="77727215"/>
<evidence type="ECO:0000256" key="1">
    <source>
        <dbReference type="SAM" id="MobiDB-lite"/>
    </source>
</evidence>
<evidence type="ECO:0000313" key="2">
    <source>
        <dbReference type="EMBL" id="KAI9632451.1"/>
    </source>
</evidence>
<dbReference type="Proteomes" id="UP001164286">
    <property type="component" value="Unassembled WGS sequence"/>
</dbReference>
<name>A0AA38H2G8_9TREE</name>
<dbReference type="RefSeq" id="XP_052942228.1">
    <property type="nucleotide sequence ID" value="XM_053088010.1"/>
</dbReference>
<keyword evidence="3" id="KW-1185">Reference proteome</keyword>
<protein>
    <submittedName>
        <fullName evidence="2">Uncharacterized protein</fullName>
    </submittedName>
</protein>
<reference evidence="2" key="1">
    <citation type="journal article" date="2022" name="G3 (Bethesda)">
        <title>High quality genome of the basidiomycete yeast Dioszegia hungarica PDD-24b-2 isolated from cloud water.</title>
        <authorList>
            <person name="Jarrige D."/>
            <person name="Haridas S."/>
            <person name="Bleykasten-Grosshans C."/>
            <person name="Joly M."/>
            <person name="Nadalig T."/>
            <person name="Sancelme M."/>
            <person name="Vuilleumier S."/>
            <person name="Grigoriev I.V."/>
            <person name="Amato P."/>
            <person name="Bringel F."/>
        </authorList>
    </citation>
    <scope>NUCLEOTIDE SEQUENCE</scope>
    <source>
        <strain evidence="2">PDD-24b-2</strain>
    </source>
</reference>
<evidence type="ECO:0000313" key="3">
    <source>
        <dbReference type="Proteomes" id="UP001164286"/>
    </source>
</evidence>
<dbReference type="AlphaFoldDB" id="A0AA38H2G8"/>
<proteinExistence type="predicted"/>
<dbReference type="EMBL" id="JAKWFO010000014">
    <property type="protein sequence ID" value="KAI9632451.1"/>
    <property type="molecule type" value="Genomic_DNA"/>
</dbReference>
<gene>
    <name evidence="2" type="ORF">MKK02DRAFT_30261</name>
</gene>
<comment type="caution">
    <text evidence="2">The sequence shown here is derived from an EMBL/GenBank/DDBJ whole genome shotgun (WGS) entry which is preliminary data.</text>
</comment>
<accession>A0AA38H2G8</accession>
<organism evidence="2 3">
    <name type="scientific">Dioszegia hungarica</name>
    <dbReference type="NCBI Taxonomy" id="4972"/>
    <lineage>
        <taxon>Eukaryota</taxon>
        <taxon>Fungi</taxon>
        <taxon>Dikarya</taxon>
        <taxon>Basidiomycota</taxon>
        <taxon>Agaricomycotina</taxon>
        <taxon>Tremellomycetes</taxon>
        <taxon>Tremellales</taxon>
        <taxon>Bulleribasidiaceae</taxon>
        <taxon>Dioszegia</taxon>
    </lineage>
</organism>
<feature type="region of interest" description="Disordered" evidence="1">
    <location>
        <begin position="360"/>
        <end position="379"/>
    </location>
</feature>